<evidence type="ECO:0000259" key="5">
    <source>
        <dbReference type="Pfam" id="PF25151"/>
    </source>
</evidence>
<gene>
    <name evidence="6" type="ORF">CAWG_06142</name>
</gene>
<dbReference type="AlphaFoldDB" id="C4YKY3"/>
<dbReference type="InterPro" id="IPR056843">
    <property type="entry name" value="THADA-like_TPR"/>
</dbReference>
<feature type="domain" description="tRNA (32-2'-O)-methyltransferase regulator THADA-like TPR repeats region" evidence="4">
    <location>
        <begin position="181"/>
        <end position="398"/>
    </location>
</feature>
<dbReference type="GO" id="GO:0005829">
    <property type="term" value="C:cytosol"/>
    <property type="evidence" value="ECO:0007669"/>
    <property type="project" value="TreeGrafter"/>
</dbReference>
<comment type="similarity">
    <text evidence="1">Belongs to the THADA family.</text>
</comment>
<dbReference type="Pfam" id="PF25151">
    <property type="entry name" value="TPR_Trm732_C"/>
    <property type="match status" value="1"/>
</dbReference>
<protein>
    <submittedName>
        <fullName evidence="6">Uncharacterized protein</fullName>
    </submittedName>
</protein>
<sequence>MSLVPTELKSVKKSLIETKPPVENDVQQSLRYLLSHLNSKEENDKDRVLFNDALSICLLRYNQFNNTLESSNTLFDYILTHVNRNYAPLQNSLNSVLEKLVMFQNADIPLWIDMLMQQPLTKNLFVLLEKLLRKVPDRSFFILKYPDYPSQAMSMFTDNVANAISKTLIAIYENCENTESWYKSWSSIIDLQNDNVRTNVITHLLPGLLRVNPQAFPFLLADCKTNLKALVSILSMGQKLKLIKSLEVIDQKSLLECLVHADSAIRMDALQVLIGDKKEPLTKYIFQTIESNHLMEINLNEANHQDKFISAMHQFISGKLSDCLNGKFGETVQTETRQYFTRFKTLLVSHLETQNNFQQKMGAITILSQIHSKLENIFNPNVVKLLIDNLFSNYKLVRESSLDLLLQCNNVSEYFSNHKALASKAFAILPRLAGRESEGAALAITFLAHHAQDSDSLMERLYSGLGKESGEHGYLQALATINNKLGICGDYRLQLEAAKQATKRMTNILSTERIAYSNEQEFVTSKEVVNYSWKVLQNANDLFLSLLKQRREADDVVECFSLVVEQLHNIKFRAAISSSYPTMIAIARLLDGKVTEYIKQEIQYIRTESKQLVTRRSGGLLYVIPALLIASERNKELVDYVFDSLFQIASLPYESESKQDLPQVHAFNTLGQLFKESQLTSDSSPFTERALLLSLKHFNATNWSVRNCALMLFGHLEKKIFSGAKVNSKRFFARFKNIEDVFIDYLSCGQDQVVFPILIMLEKLEFANTSLKLKKAVTNLLSRASWKVRELSAKITAAMLEEADEFREFVTTSLNTNTSMNALHGVVLVLKHRPITIHMDLSFGNFFVAKEYIEVLDKTGNKDTSKLGPYFCQLIKTRDCFNGGKQLFLETLVIYLIKHDEPNRRHYIKLSLRSDYSNVHNKVLDCIQHHKINCPALVREFIVSTNFQYTKVKALKLYASMEDILPIPLDSTQASFVCFSRFVDSNNKSFYEKCVVATHPSNEIDIRLMGYNAVFTYLETCLDKTGFLYSSCLLLCFERGLFDDDEDIRNKANSYLAKVINCGHVATTYLTYQFPILAKSILNEKYYNELVAGMIERNTLDTNLDHELEDSQKENLYSFERNNFYKNEIDYTRCLAMFPIHKQKLCHVKIKVLHDIEYLKSFRERQSDKVENVPRDYILYDCFAKTQINAQIVGITDLDTQLFTIGFCKMG</sequence>
<dbReference type="PANTHER" id="PTHR14387">
    <property type="entry name" value="THADA/DEATH RECEPTOR INTERACTING PROTEIN"/>
    <property type="match status" value="1"/>
</dbReference>
<feature type="domain" description="tRNA (32-2'-O)-methyltransferase regulator THADA-like C-terminal TPR repeats region" evidence="5">
    <location>
        <begin position="706"/>
        <end position="831"/>
    </location>
</feature>
<evidence type="ECO:0000259" key="3">
    <source>
        <dbReference type="Pfam" id="PF10350"/>
    </source>
</evidence>
<dbReference type="GO" id="GO:0030488">
    <property type="term" value="P:tRNA methylation"/>
    <property type="evidence" value="ECO:0007669"/>
    <property type="project" value="TreeGrafter"/>
</dbReference>
<dbReference type="OMA" id="TQHITRR"/>
<dbReference type="PaxDb" id="5476-C4YKY3"/>
<dbReference type="InterPro" id="IPR051954">
    <property type="entry name" value="tRNA_methyltransferase_THADA"/>
</dbReference>
<keyword evidence="2" id="KW-0819">tRNA processing</keyword>
<dbReference type="Proteomes" id="UP000001429">
    <property type="component" value="Chromosome 2"/>
</dbReference>
<evidence type="ECO:0000256" key="2">
    <source>
        <dbReference type="ARBA" id="ARBA00022694"/>
    </source>
</evidence>
<evidence type="ECO:0000259" key="4">
    <source>
        <dbReference type="Pfam" id="PF25150"/>
    </source>
</evidence>
<dbReference type="OrthoDB" id="73997at2759"/>
<name>C4YKY3_CANAW</name>
<reference evidence="6 7" key="1">
    <citation type="journal article" date="2009" name="Nature">
        <title>Evolution of pathogenicity and sexual reproduction in eight Candida genomes.</title>
        <authorList>
            <person name="Butler G."/>
            <person name="Rasmussen M.D."/>
            <person name="Lin M.F."/>
            <person name="Santos M.A."/>
            <person name="Sakthikumar S."/>
            <person name="Munro C.A."/>
            <person name="Rheinbay E."/>
            <person name="Grabherr M."/>
            <person name="Forche A."/>
            <person name="Reedy J.L."/>
            <person name="Agrafioti I."/>
            <person name="Arnaud M.B."/>
            <person name="Bates S."/>
            <person name="Brown A.J."/>
            <person name="Brunke S."/>
            <person name="Costanzo M.C."/>
            <person name="Fitzpatrick D.A."/>
            <person name="de Groot P.W."/>
            <person name="Harris D."/>
            <person name="Hoyer L.L."/>
            <person name="Hube B."/>
            <person name="Klis F.M."/>
            <person name="Kodira C."/>
            <person name="Lennard N."/>
            <person name="Logue M.E."/>
            <person name="Martin R."/>
            <person name="Neiman A.M."/>
            <person name="Nikolaou E."/>
            <person name="Quail M.A."/>
            <person name="Quinn J."/>
            <person name="Santos M.C."/>
            <person name="Schmitzberger F.F."/>
            <person name="Sherlock G."/>
            <person name="Shah P."/>
            <person name="Silverstein K.A."/>
            <person name="Skrzypek M.S."/>
            <person name="Soll D."/>
            <person name="Staggs R."/>
            <person name="Stansfield I."/>
            <person name="Stumpf M.P."/>
            <person name="Sudbery P.E."/>
            <person name="Srikantha T."/>
            <person name="Zeng Q."/>
            <person name="Berman J."/>
            <person name="Berriman M."/>
            <person name="Heitman J."/>
            <person name="Gow N.A."/>
            <person name="Lorenz M.C."/>
            <person name="Birren B.W."/>
            <person name="Kellis M."/>
            <person name="Cuomo C.A."/>
        </authorList>
    </citation>
    <scope>NUCLEOTIDE SEQUENCE [LARGE SCALE GENOMIC DNA]</scope>
    <source>
        <strain evidence="6 7">WO-1</strain>
    </source>
</reference>
<dbReference type="Pfam" id="PF25150">
    <property type="entry name" value="TPR_Trm732"/>
    <property type="match status" value="1"/>
</dbReference>
<dbReference type="HOGENOM" id="CLU_001011_2_0_1"/>
<dbReference type="InterPro" id="IPR056842">
    <property type="entry name" value="THADA-like_TPR_C"/>
</dbReference>
<keyword evidence="7" id="KW-1185">Reference proteome</keyword>
<proteinExistence type="inferred from homology"/>
<dbReference type="SUPFAM" id="SSF48371">
    <property type="entry name" value="ARM repeat"/>
    <property type="match status" value="1"/>
</dbReference>
<dbReference type="Pfam" id="PF10350">
    <property type="entry name" value="DUF2428"/>
    <property type="match status" value="1"/>
</dbReference>
<dbReference type="InterPro" id="IPR016024">
    <property type="entry name" value="ARM-type_fold"/>
</dbReference>
<accession>C4YKY3</accession>
<evidence type="ECO:0000256" key="1">
    <source>
        <dbReference type="ARBA" id="ARBA00010409"/>
    </source>
</evidence>
<dbReference type="PANTHER" id="PTHR14387:SF0">
    <property type="entry name" value="DUF2428 DOMAIN-CONTAINING PROTEIN"/>
    <property type="match status" value="1"/>
</dbReference>
<dbReference type="VEuPathDB" id="FungiDB:CAWG_06142"/>
<dbReference type="InterPro" id="IPR019442">
    <property type="entry name" value="THADA/TRM732_DUF2428"/>
</dbReference>
<evidence type="ECO:0000313" key="6">
    <source>
        <dbReference type="EMBL" id="EEQ47562.1"/>
    </source>
</evidence>
<feature type="domain" description="DUF2428" evidence="3">
    <location>
        <begin position="510"/>
        <end position="704"/>
    </location>
</feature>
<organism evidence="6 7">
    <name type="scientific">Candida albicans (strain WO-1)</name>
    <name type="common">Yeast</name>
    <dbReference type="NCBI Taxonomy" id="294748"/>
    <lineage>
        <taxon>Eukaryota</taxon>
        <taxon>Fungi</taxon>
        <taxon>Dikarya</taxon>
        <taxon>Ascomycota</taxon>
        <taxon>Saccharomycotina</taxon>
        <taxon>Pichiomycetes</taxon>
        <taxon>Debaryomycetaceae</taxon>
        <taxon>Candida/Lodderomyces clade</taxon>
        <taxon>Candida</taxon>
    </lineage>
</organism>
<dbReference type="EMBL" id="CH672354">
    <property type="protein sequence ID" value="EEQ47562.1"/>
    <property type="molecule type" value="Genomic_DNA"/>
</dbReference>
<evidence type="ECO:0000313" key="7">
    <source>
        <dbReference type="Proteomes" id="UP000001429"/>
    </source>
</evidence>